<dbReference type="InterPro" id="IPR043160">
    <property type="entry name" value="Dynein_C_barrel"/>
</dbReference>
<dbReference type="EMBL" id="JAAGNN010000017">
    <property type="protein sequence ID" value="KAF4078181.1"/>
    <property type="molecule type" value="Genomic_DNA"/>
</dbReference>
<protein>
    <recommendedName>
        <fullName evidence="1">Dynein heavy chain C-terminal domain-containing protein</fullName>
    </recommendedName>
</protein>
<dbReference type="Pfam" id="PF18199">
    <property type="entry name" value="Dynein_C"/>
    <property type="match status" value="1"/>
</dbReference>
<reference evidence="2 3" key="1">
    <citation type="submission" date="2020-02" db="EMBL/GenBank/DDBJ databases">
        <title>A chromosome-scale genome assembly of the black bullhead catfish (Ameiurus melas).</title>
        <authorList>
            <person name="Wen M."/>
            <person name="Zham M."/>
            <person name="Cabau C."/>
            <person name="Klopp C."/>
            <person name="Donnadieu C."/>
            <person name="Roques C."/>
            <person name="Bouchez O."/>
            <person name="Lampietro C."/>
            <person name="Jouanno E."/>
            <person name="Herpin A."/>
            <person name="Louis A."/>
            <person name="Berthelot C."/>
            <person name="Parey E."/>
            <person name="Roest-Crollius H."/>
            <person name="Braasch I."/>
            <person name="Postlethwait J."/>
            <person name="Robinson-Rechavi M."/>
            <person name="Echchiki A."/>
            <person name="Begum T."/>
            <person name="Montfort J."/>
            <person name="Schartl M."/>
            <person name="Bobe J."/>
            <person name="Guiguen Y."/>
        </authorList>
    </citation>
    <scope>NUCLEOTIDE SEQUENCE [LARGE SCALE GENOMIC DNA]</scope>
    <source>
        <strain evidence="2">M_S1</strain>
        <tissue evidence="2">Blood</tissue>
    </source>
</reference>
<dbReference type="AlphaFoldDB" id="A0A7J6A7S8"/>
<dbReference type="Gene3D" id="1.20.1270.280">
    <property type="match status" value="1"/>
</dbReference>
<dbReference type="InterPro" id="IPR041228">
    <property type="entry name" value="Dynein_C"/>
</dbReference>
<accession>A0A7J6A7S8</accession>
<organism evidence="2 3">
    <name type="scientific">Ameiurus melas</name>
    <name type="common">Black bullhead</name>
    <name type="synonym">Silurus melas</name>
    <dbReference type="NCBI Taxonomy" id="219545"/>
    <lineage>
        <taxon>Eukaryota</taxon>
        <taxon>Metazoa</taxon>
        <taxon>Chordata</taxon>
        <taxon>Craniata</taxon>
        <taxon>Vertebrata</taxon>
        <taxon>Euteleostomi</taxon>
        <taxon>Actinopterygii</taxon>
        <taxon>Neopterygii</taxon>
        <taxon>Teleostei</taxon>
        <taxon>Ostariophysi</taxon>
        <taxon>Siluriformes</taxon>
        <taxon>Ictaluridae</taxon>
        <taxon>Ameiurus</taxon>
    </lineage>
</organism>
<dbReference type="PANTHER" id="PTHR22878:SF70">
    <property type="entry name" value="DYNEIN HEAVY CHAIN 2, AXONEMAL"/>
    <property type="match status" value="1"/>
</dbReference>
<dbReference type="GO" id="GO:0045505">
    <property type="term" value="F:dynein intermediate chain binding"/>
    <property type="evidence" value="ECO:0007669"/>
    <property type="project" value="InterPro"/>
</dbReference>
<evidence type="ECO:0000313" key="2">
    <source>
        <dbReference type="EMBL" id="KAF4078181.1"/>
    </source>
</evidence>
<name>A0A7J6A7S8_AMEME</name>
<dbReference type="GO" id="GO:0051959">
    <property type="term" value="F:dynein light intermediate chain binding"/>
    <property type="evidence" value="ECO:0007669"/>
    <property type="project" value="InterPro"/>
</dbReference>
<sequence length="245" mass="28135">MNTVLVQEMERYNNLCQTICESLQNLLKAIKGLVVMDAELEAIASSLLVGKVPEKWAKRSYLSLKPLGSYITDLLARLKFLQDWHETTKPHVFWLSGFFFTQAFLTGAMQNYARKYSIPIDLLVFDYEVMQFDTSTTSPEDGVYIHGLFLDGARWDKKNGVLAEQYQKILFDTVPIIWIKPTDKRIMTQPKNIYVCPIYKTSERKGTLSTTGHSTNFVISMILPTSKHPEHWIKRGVAMLCQLDN</sequence>
<comment type="caution">
    <text evidence="2">The sequence shown here is derived from an EMBL/GenBank/DDBJ whole genome shotgun (WGS) entry which is preliminary data.</text>
</comment>
<dbReference type="GO" id="GO:0030286">
    <property type="term" value="C:dynein complex"/>
    <property type="evidence" value="ECO:0007669"/>
    <property type="project" value="InterPro"/>
</dbReference>
<dbReference type="PANTHER" id="PTHR22878">
    <property type="entry name" value="DYNEIN HEAVY CHAIN 6, AXONEMAL-LIKE-RELATED"/>
    <property type="match status" value="1"/>
</dbReference>
<dbReference type="InterPro" id="IPR026983">
    <property type="entry name" value="DHC"/>
</dbReference>
<evidence type="ECO:0000259" key="1">
    <source>
        <dbReference type="Pfam" id="PF18199"/>
    </source>
</evidence>
<dbReference type="FunFam" id="1.20.1270.280:FF:000038">
    <property type="entry name" value="AT13908p"/>
    <property type="match status" value="1"/>
</dbReference>
<gene>
    <name evidence="2" type="ORF">AMELA_G00196420</name>
</gene>
<evidence type="ECO:0000313" key="3">
    <source>
        <dbReference type="Proteomes" id="UP000593565"/>
    </source>
</evidence>
<dbReference type="GO" id="GO:0007018">
    <property type="term" value="P:microtubule-based movement"/>
    <property type="evidence" value="ECO:0007669"/>
    <property type="project" value="InterPro"/>
</dbReference>
<dbReference type="Gene3D" id="3.10.490.20">
    <property type="match status" value="1"/>
</dbReference>
<proteinExistence type="predicted"/>
<dbReference type="Proteomes" id="UP000593565">
    <property type="component" value="Unassembled WGS sequence"/>
</dbReference>
<feature type="domain" description="Dynein heavy chain C-terminal" evidence="1">
    <location>
        <begin position="1"/>
        <end position="241"/>
    </location>
</feature>
<keyword evidence="3" id="KW-1185">Reference proteome</keyword>
<dbReference type="FunFam" id="3.10.490.20:FF:000001">
    <property type="entry name" value="dynein heavy chain 7, axonemal"/>
    <property type="match status" value="1"/>
</dbReference>